<evidence type="ECO:0000256" key="1">
    <source>
        <dbReference type="SAM" id="SignalP"/>
    </source>
</evidence>
<feature type="domain" description="Glycosyl hydrolase family 92 N-terminal" evidence="3">
    <location>
        <begin position="41"/>
        <end position="274"/>
    </location>
</feature>
<evidence type="ECO:0000313" key="5">
    <source>
        <dbReference type="Proteomes" id="UP000252015"/>
    </source>
</evidence>
<evidence type="ECO:0000259" key="3">
    <source>
        <dbReference type="Pfam" id="PF17678"/>
    </source>
</evidence>
<dbReference type="GO" id="GO:0006516">
    <property type="term" value="P:glycoprotein catabolic process"/>
    <property type="evidence" value="ECO:0007669"/>
    <property type="project" value="TreeGrafter"/>
</dbReference>
<feature type="domain" description="Glycosyl hydrolase family 92" evidence="2">
    <location>
        <begin position="280"/>
        <end position="752"/>
    </location>
</feature>
<dbReference type="NCBIfam" id="TIGR01180">
    <property type="entry name" value="aman2_put"/>
    <property type="match status" value="1"/>
</dbReference>
<organism evidence="4 5">
    <name type="scientific">Mycobacterium shimoidei</name>
    <dbReference type="NCBI Taxonomy" id="29313"/>
    <lineage>
        <taxon>Bacteria</taxon>
        <taxon>Bacillati</taxon>
        <taxon>Actinomycetota</taxon>
        <taxon>Actinomycetes</taxon>
        <taxon>Mycobacteriales</taxon>
        <taxon>Mycobacteriaceae</taxon>
        <taxon>Mycobacterium</taxon>
    </lineage>
</organism>
<sequence length="887" mass="94300">MRSKSAVAAVAVVMLLCAGLITAPHLDVEYQPVLVTNPVDYVDTLIGTGTGGETVGEINNFPGASAPFGMVQYSPDTVDTYAGYDYGKDHVTGFSMTHASVGCAAFGDISMLPTTTPVGSHPWDANEKIAHNSELGGPGYYRVRFPDSGVSAELTATVRTGFGRFHYPNDGRPALFEVRSSGSLAGNSAATIQIGEDNTTITGSATSGGFCGKNNVYTVYFAMRFSRPFTSYGTWGGFSVYPGVRSAYSSYAGHSGGYVEFPAGSAVEARTALSYVSVDGARANLAAESGGSFEDIRVAASREWNSLLSRVTVAGADEADLMTFYTALYHSLLHPNTFNDIDGRYIGFDNVVHTVAAGHTQYANFSDWDTYRGTAALHGLLFPERAGDMAQSLVNDAEQSGAFPRWALANAATAEMTGDSVVPLIVSLYAFGAKDFDLTTALRYMVNAATTGGVGRYGYVERPGIATYLERGYLPQTTQSCIHGSVPSASITLEWSLDDFAISRFAAALGDSATATEFQTRSQFWQNLFNPTTRYLSPRNALGFFPDGPGVVQPALGCFSQIGYDEGNAEQYLWWVPHNVAGLVTALGGRNPVADRLDRFTKKLNAGPREPYLWLGNEVNFGVPWLYNYIGQPWKTQALVDRARSQLFGPTPDGAPGNDDLGALSSWYVWAALGLYPSTSGALILTINTPLFDRAEIKLPPDKSIRIVAPGASGPRRLKYIDGVRVNGRPFDQTSLPESIIRNGGELVYSLSAQPNTSWGSAESSAPPSFGAGSSGVTVNVSPVVRAIAPGATETVTVDVQRMIEGPGDYIITAASYDNGITADRVSGHFGTDGFATTTVAISVAPSVRDGYYPLVLTTTAGGSARTFVLVVAVGRAGVEEWLTGWG</sequence>
<dbReference type="Gene3D" id="1.20.1610.10">
    <property type="entry name" value="alpha-1,2-mannosidases domains"/>
    <property type="match status" value="1"/>
</dbReference>
<proteinExistence type="predicted"/>
<dbReference type="AlphaFoldDB" id="A0A375YZ55"/>
<accession>A0A375YZ55</accession>
<protein>
    <submittedName>
        <fullName evidence="4">Uncharacterized protein</fullName>
    </submittedName>
</protein>
<dbReference type="GO" id="GO:0005829">
    <property type="term" value="C:cytosol"/>
    <property type="evidence" value="ECO:0007669"/>
    <property type="project" value="TreeGrafter"/>
</dbReference>
<dbReference type="EMBL" id="UEGW01000001">
    <property type="protein sequence ID" value="SRX94159.1"/>
    <property type="molecule type" value="Genomic_DNA"/>
</dbReference>
<dbReference type="Proteomes" id="UP000252015">
    <property type="component" value="Unassembled WGS sequence"/>
</dbReference>
<name>A0A375YZ55_MYCSH</name>
<dbReference type="InterPro" id="IPR050883">
    <property type="entry name" value="PNGase"/>
</dbReference>
<dbReference type="Pfam" id="PF07971">
    <property type="entry name" value="Glyco_hydro_92"/>
    <property type="match status" value="1"/>
</dbReference>
<keyword evidence="5" id="KW-1185">Reference proteome</keyword>
<dbReference type="Gene3D" id="3.30.2080.10">
    <property type="entry name" value="GH92 mannosidase domain"/>
    <property type="match status" value="1"/>
</dbReference>
<feature type="signal peptide" evidence="1">
    <location>
        <begin position="1"/>
        <end position="23"/>
    </location>
</feature>
<dbReference type="PANTHER" id="PTHR12143:SF39">
    <property type="entry name" value="SECRETED PROTEIN"/>
    <property type="match status" value="1"/>
</dbReference>
<evidence type="ECO:0000313" key="4">
    <source>
        <dbReference type="EMBL" id="SRX94159.1"/>
    </source>
</evidence>
<dbReference type="STRING" id="29313.BHQ16_08100"/>
<dbReference type="InterPro" id="IPR012939">
    <property type="entry name" value="Glyco_hydro_92"/>
</dbReference>
<dbReference type="InterPro" id="IPR014718">
    <property type="entry name" value="GH-type_carb-bd"/>
</dbReference>
<dbReference type="SUPFAM" id="SSF48208">
    <property type="entry name" value="Six-hairpin glycosidases"/>
    <property type="match status" value="1"/>
</dbReference>
<dbReference type="InterPro" id="IPR041371">
    <property type="entry name" value="GH92_N"/>
</dbReference>
<dbReference type="GO" id="GO:0005975">
    <property type="term" value="P:carbohydrate metabolic process"/>
    <property type="evidence" value="ECO:0007669"/>
    <property type="project" value="InterPro"/>
</dbReference>
<gene>
    <name evidence="4" type="ORF">MSP7336_02407</name>
</gene>
<dbReference type="GO" id="GO:0000224">
    <property type="term" value="F:peptide-N4-(N-acetyl-beta-glucosaminyl)asparagine amidase activity"/>
    <property type="evidence" value="ECO:0007669"/>
    <property type="project" value="TreeGrafter"/>
</dbReference>
<dbReference type="Gene3D" id="1.20.1050.60">
    <property type="entry name" value="alpha-1,2-mannosidase"/>
    <property type="match status" value="1"/>
</dbReference>
<dbReference type="InterPro" id="IPR005887">
    <property type="entry name" value="GH92_a_mannosidase_put"/>
</dbReference>
<keyword evidence="1" id="KW-0732">Signal</keyword>
<dbReference type="PANTHER" id="PTHR12143">
    <property type="entry name" value="PEPTIDE N-GLYCANASE PNGASE -RELATED"/>
    <property type="match status" value="1"/>
</dbReference>
<reference evidence="4 5" key="1">
    <citation type="submission" date="2018-05" db="EMBL/GenBank/DDBJ databases">
        <authorList>
            <consortium name="IHU Genomes"/>
        </authorList>
    </citation>
    <scope>NUCLEOTIDE SEQUENCE [LARGE SCALE GENOMIC DNA]</scope>
    <source>
        <strain evidence="4 5">P7336</strain>
    </source>
</reference>
<dbReference type="GO" id="GO:0030246">
    <property type="term" value="F:carbohydrate binding"/>
    <property type="evidence" value="ECO:0007669"/>
    <property type="project" value="InterPro"/>
</dbReference>
<dbReference type="InterPro" id="IPR008928">
    <property type="entry name" value="6-hairpin_glycosidase_sf"/>
</dbReference>
<dbReference type="Gene3D" id="2.70.98.10">
    <property type="match status" value="1"/>
</dbReference>
<dbReference type="Pfam" id="PF17678">
    <property type="entry name" value="Glyco_hydro_92N"/>
    <property type="match status" value="1"/>
</dbReference>
<dbReference type="RefSeq" id="WP_113963774.1">
    <property type="nucleotide sequence ID" value="NZ_UEGW01000001.1"/>
</dbReference>
<feature type="chain" id="PRO_5038555671" evidence="1">
    <location>
        <begin position="24"/>
        <end position="887"/>
    </location>
</feature>
<evidence type="ECO:0000259" key="2">
    <source>
        <dbReference type="Pfam" id="PF07971"/>
    </source>
</evidence>